<evidence type="ECO:0000313" key="9">
    <source>
        <dbReference type="EMBL" id="KRG68400.1"/>
    </source>
</evidence>
<dbReference type="AlphaFoldDB" id="A0A0R0CG93"/>
<keyword evidence="10" id="KW-1185">Reference proteome</keyword>
<dbReference type="PANTHER" id="PTHR30414:SF0">
    <property type="entry name" value="MINICONDUCTANCE MECHANOSENSITIVE CHANNEL YBDG"/>
    <property type="match status" value="1"/>
</dbReference>
<comment type="similarity">
    <text evidence="2">Belongs to the MscS (TC 1.A.23) family.</text>
</comment>
<dbReference type="InterPro" id="IPR023408">
    <property type="entry name" value="MscS_beta-dom_sf"/>
</dbReference>
<feature type="transmembrane region" description="Helical" evidence="6">
    <location>
        <begin position="128"/>
        <end position="146"/>
    </location>
</feature>
<evidence type="ECO:0000259" key="7">
    <source>
        <dbReference type="Pfam" id="PF00924"/>
    </source>
</evidence>
<dbReference type="PATRIC" id="fig|344882.3.peg.1128"/>
<evidence type="ECO:0000313" key="10">
    <source>
        <dbReference type="Proteomes" id="UP000052052"/>
    </source>
</evidence>
<feature type="transmembrane region" description="Helical" evidence="6">
    <location>
        <begin position="88"/>
        <end position="107"/>
    </location>
</feature>
<dbReference type="InterPro" id="IPR049278">
    <property type="entry name" value="MS_channel_C"/>
</dbReference>
<comment type="subcellular location">
    <subcellularLocation>
        <location evidence="1">Endomembrane system</location>
        <topology evidence="1">Multi-pass membrane protein</topology>
    </subcellularLocation>
</comment>
<dbReference type="GO" id="GO:0071470">
    <property type="term" value="P:cellular response to osmotic stress"/>
    <property type="evidence" value="ECO:0007669"/>
    <property type="project" value="InterPro"/>
</dbReference>
<dbReference type="Pfam" id="PF21082">
    <property type="entry name" value="MS_channel_3rd"/>
    <property type="match status" value="1"/>
</dbReference>
<dbReference type="RefSeq" id="WP_057660063.1">
    <property type="nucleotide sequence ID" value="NZ_LDJL01000015.1"/>
</dbReference>
<gene>
    <name evidence="9" type="ORF">ABB29_13730</name>
</gene>
<evidence type="ECO:0000256" key="6">
    <source>
        <dbReference type="SAM" id="Phobius"/>
    </source>
</evidence>
<evidence type="ECO:0000256" key="4">
    <source>
        <dbReference type="ARBA" id="ARBA00022989"/>
    </source>
</evidence>
<dbReference type="PANTHER" id="PTHR30414">
    <property type="entry name" value="MINICONDUCTANCE MECHANOSENSITIVE CHANNEL YBDG"/>
    <property type="match status" value="1"/>
</dbReference>
<dbReference type="GO" id="GO:0008381">
    <property type="term" value="F:mechanosensitive monoatomic ion channel activity"/>
    <property type="evidence" value="ECO:0007669"/>
    <property type="project" value="InterPro"/>
</dbReference>
<keyword evidence="5 6" id="KW-0472">Membrane</keyword>
<proteinExistence type="inferred from homology"/>
<evidence type="ECO:0000256" key="5">
    <source>
        <dbReference type="ARBA" id="ARBA00023136"/>
    </source>
</evidence>
<evidence type="ECO:0000256" key="2">
    <source>
        <dbReference type="ARBA" id="ARBA00008017"/>
    </source>
</evidence>
<feature type="transmembrane region" description="Helical" evidence="6">
    <location>
        <begin position="152"/>
        <end position="168"/>
    </location>
</feature>
<name>A0A0R0CG93_9GAMM</name>
<dbReference type="GO" id="GO:0012505">
    <property type="term" value="C:endomembrane system"/>
    <property type="evidence" value="ECO:0007669"/>
    <property type="project" value="UniProtKB-SubCell"/>
</dbReference>
<dbReference type="EMBL" id="LDJL01000015">
    <property type="protein sequence ID" value="KRG68400.1"/>
    <property type="molecule type" value="Genomic_DNA"/>
</dbReference>
<accession>A0A0R0CG93</accession>
<dbReference type="InterPro" id="IPR006685">
    <property type="entry name" value="MscS_channel_2nd"/>
</dbReference>
<dbReference type="Gene3D" id="2.30.30.60">
    <property type="match status" value="1"/>
</dbReference>
<dbReference type="Proteomes" id="UP000052052">
    <property type="component" value="Unassembled WGS sequence"/>
</dbReference>
<dbReference type="STRING" id="344882.ABB29_13730"/>
<reference evidence="9 10" key="1">
    <citation type="submission" date="2015-05" db="EMBL/GenBank/DDBJ databases">
        <title>Genome sequencing and analysis of members of genus Stenotrophomonas.</title>
        <authorList>
            <person name="Patil P.P."/>
            <person name="Midha S."/>
            <person name="Patil P.B."/>
        </authorList>
    </citation>
    <scope>NUCLEOTIDE SEQUENCE [LARGE SCALE GENOMIC DNA]</scope>
    <source>
        <strain evidence="9 10">DSM 21858</strain>
    </source>
</reference>
<dbReference type="InterPro" id="IPR030192">
    <property type="entry name" value="YbdG"/>
</dbReference>
<dbReference type="Pfam" id="PF00924">
    <property type="entry name" value="MS_channel_2nd"/>
    <property type="match status" value="1"/>
</dbReference>
<evidence type="ECO:0000259" key="8">
    <source>
        <dbReference type="Pfam" id="PF21082"/>
    </source>
</evidence>
<evidence type="ECO:0000256" key="1">
    <source>
        <dbReference type="ARBA" id="ARBA00004127"/>
    </source>
</evidence>
<sequence>MPAAFETAIVLAVLLALALLADWLTQRILRPLAVKLVTATRSQFDDALLERGVLSRLSHVVPALVVFQGVQLVPHLHGGLVNFVGKLALAYLMFTIARGVSAFLNAVNDQYSKRPHARSRPIKGYLQLLKIIIYVVAAIGIVAVMINRSPVALLTGLGALGAVMLLVFRDTILSLVASVQIASNDMVRVGDWIEMPSLGVDGEIVDIALHTIKVQNWDKTIVTVPTHRLIEDSVKNWRGMTDAGGRRIKRSLFLDQQSVRFLQADDIQSLRHFVLLDEYLQKKDGELAEFNADLGKKGLNARNSRQLTNLGTFRIYVQNYLRQHPGIHQQMTLMVRQLPPTATGLPLEIYCFTSDIRWERYEAIQSDIFDHLLAILPAFGLRVFQDISDAGSTLLPAALAACSSATTQPPAES</sequence>
<feature type="domain" description="Mechanosensitive ion channel MscS" evidence="7">
    <location>
        <begin position="170"/>
        <end position="238"/>
    </location>
</feature>
<keyword evidence="4 6" id="KW-1133">Transmembrane helix</keyword>
<keyword evidence="3 6" id="KW-0812">Transmembrane</keyword>
<evidence type="ECO:0000256" key="3">
    <source>
        <dbReference type="ARBA" id="ARBA00022692"/>
    </source>
</evidence>
<dbReference type="GO" id="GO:0005886">
    <property type="term" value="C:plasma membrane"/>
    <property type="evidence" value="ECO:0007669"/>
    <property type="project" value="TreeGrafter"/>
</dbReference>
<dbReference type="SUPFAM" id="SSF50182">
    <property type="entry name" value="Sm-like ribonucleoproteins"/>
    <property type="match status" value="1"/>
</dbReference>
<feature type="domain" description="Mechanosensitive ion channel MscS C-terminal" evidence="8">
    <location>
        <begin position="319"/>
        <end position="381"/>
    </location>
</feature>
<comment type="caution">
    <text evidence="9">The sequence shown here is derived from an EMBL/GenBank/DDBJ whole genome shotgun (WGS) entry which is preliminary data.</text>
</comment>
<dbReference type="InterPro" id="IPR010920">
    <property type="entry name" value="LSM_dom_sf"/>
</dbReference>
<organism evidence="9 10">
    <name type="scientific">Pseudoxanthomonas dokdonensis</name>
    <dbReference type="NCBI Taxonomy" id="344882"/>
    <lineage>
        <taxon>Bacteria</taxon>
        <taxon>Pseudomonadati</taxon>
        <taxon>Pseudomonadota</taxon>
        <taxon>Gammaproteobacteria</taxon>
        <taxon>Lysobacterales</taxon>
        <taxon>Lysobacteraceae</taxon>
        <taxon>Pseudoxanthomonas</taxon>
    </lineage>
</organism>
<protein>
    <submittedName>
        <fullName evidence="9">Mechanosensitive ion channel protein MscS</fullName>
    </submittedName>
</protein>